<gene>
    <name evidence="2" type="ORF">RIF25_00300</name>
</gene>
<accession>A0AAE4FNI0</accession>
<dbReference type="AlphaFoldDB" id="A0AAE4FNI0"/>
<evidence type="ECO:0000259" key="1">
    <source>
        <dbReference type="Pfam" id="PF00535"/>
    </source>
</evidence>
<keyword evidence="2" id="KW-0808">Transferase</keyword>
<organism evidence="2 3">
    <name type="scientific">Pseudocalidococcus azoricus BACA0444</name>
    <dbReference type="NCBI Taxonomy" id="2918990"/>
    <lineage>
        <taxon>Bacteria</taxon>
        <taxon>Bacillati</taxon>
        <taxon>Cyanobacteriota</taxon>
        <taxon>Cyanophyceae</taxon>
        <taxon>Acaryochloridales</taxon>
        <taxon>Thermosynechococcaceae</taxon>
        <taxon>Pseudocalidococcus</taxon>
        <taxon>Pseudocalidococcus azoricus</taxon>
    </lineage>
</organism>
<dbReference type="Pfam" id="PF00535">
    <property type="entry name" value="Glycos_transf_2"/>
    <property type="match status" value="1"/>
</dbReference>
<dbReference type="GO" id="GO:0016757">
    <property type="term" value="F:glycosyltransferase activity"/>
    <property type="evidence" value="ECO:0007669"/>
    <property type="project" value="UniProtKB-KW"/>
</dbReference>
<dbReference type="EMBL" id="JAVMIP010000001">
    <property type="protein sequence ID" value="MDS3859235.1"/>
    <property type="molecule type" value="Genomic_DNA"/>
</dbReference>
<dbReference type="PANTHER" id="PTHR43630">
    <property type="entry name" value="POLY-BETA-1,6-N-ACETYL-D-GLUCOSAMINE SYNTHASE"/>
    <property type="match status" value="1"/>
</dbReference>
<dbReference type="PANTHER" id="PTHR43630:SF2">
    <property type="entry name" value="GLYCOSYLTRANSFERASE"/>
    <property type="match status" value="1"/>
</dbReference>
<evidence type="ECO:0000313" key="3">
    <source>
        <dbReference type="Proteomes" id="UP001268256"/>
    </source>
</evidence>
<keyword evidence="2" id="KW-0328">Glycosyltransferase</keyword>
<dbReference type="Proteomes" id="UP001268256">
    <property type="component" value="Unassembled WGS sequence"/>
</dbReference>
<dbReference type="InterPro" id="IPR001173">
    <property type="entry name" value="Glyco_trans_2-like"/>
</dbReference>
<keyword evidence="3" id="KW-1185">Reference proteome</keyword>
<protein>
    <submittedName>
        <fullName evidence="2">Glycosyltransferase family 2 protein</fullName>
        <ecNumber evidence="2">2.4.-.-</ecNumber>
    </submittedName>
</protein>
<comment type="caution">
    <text evidence="2">The sequence shown here is derived from an EMBL/GenBank/DDBJ whole genome shotgun (WGS) entry which is preliminary data.</text>
</comment>
<evidence type="ECO:0000313" key="2">
    <source>
        <dbReference type="EMBL" id="MDS3859235.1"/>
    </source>
</evidence>
<sequence>MNQLPIKVIVLTFNSEDSIAQVLDSCLQLSTDFLVVDSFSTDKTVDIARSYNCEVVQHEFENYSRQRNWAQNYASLDDSQWVLHLDSDEILSDQLAISIQKEFHSKLQNVDGYLFRRLPHFLGQPIKYGHLHPNWHLRLFRSGKGKCEDRLYDQHFIVNGSTKQLSGWLLDLQITSIDRWTATHNRWSSLEAQEIFNRTKRQPKDSTLQAKLWGDSRMQKRWLKNNVWYRLPLLLRPFIFFVYSYFIKLGFLDGRIGLIHSVLQAFWFRFLVDVKILELNKKSRWTNL</sequence>
<feature type="domain" description="Glycosyltransferase 2-like" evidence="1">
    <location>
        <begin position="8"/>
        <end position="104"/>
    </location>
</feature>
<dbReference type="Gene3D" id="3.90.550.10">
    <property type="entry name" value="Spore Coat Polysaccharide Biosynthesis Protein SpsA, Chain A"/>
    <property type="match status" value="1"/>
</dbReference>
<proteinExistence type="predicted"/>
<dbReference type="SUPFAM" id="SSF53448">
    <property type="entry name" value="Nucleotide-diphospho-sugar transferases"/>
    <property type="match status" value="1"/>
</dbReference>
<dbReference type="EC" id="2.4.-.-" evidence="2"/>
<reference evidence="3" key="1">
    <citation type="submission" date="2023-07" db="EMBL/GenBank/DDBJ databases">
        <authorList>
            <person name="Luz R."/>
            <person name="Cordeiro R."/>
            <person name="Fonseca A."/>
            <person name="Goncalves V."/>
        </authorList>
    </citation>
    <scope>NUCLEOTIDE SEQUENCE [LARGE SCALE GENOMIC DNA]</scope>
    <source>
        <strain evidence="3">BACA0444</strain>
    </source>
</reference>
<name>A0AAE4FNI0_9CYAN</name>
<dbReference type="CDD" id="cd02511">
    <property type="entry name" value="Beta4Glucosyltransferase"/>
    <property type="match status" value="1"/>
</dbReference>
<dbReference type="InterPro" id="IPR029044">
    <property type="entry name" value="Nucleotide-diphossugar_trans"/>
</dbReference>
<dbReference type="RefSeq" id="WP_322876573.1">
    <property type="nucleotide sequence ID" value="NZ_JAVMIP010000001.1"/>
</dbReference>